<dbReference type="Proteomes" id="UP001279734">
    <property type="component" value="Unassembled WGS sequence"/>
</dbReference>
<name>A0AAD3S6B0_NEPGR</name>
<gene>
    <name evidence="1" type="ORF">Nepgr_006841</name>
</gene>
<accession>A0AAD3S6B0</accession>
<comment type="caution">
    <text evidence="1">The sequence shown here is derived from an EMBL/GenBank/DDBJ whole genome shotgun (WGS) entry which is preliminary data.</text>
</comment>
<reference evidence="1" key="1">
    <citation type="submission" date="2023-05" db="EMBL/GenBank/DDBJ databases">
        <title>Nepenthes gracilis genome sequencing.</title>
        <authorList>
            <person name="Fukushima K."/>
        </authorList>
    </citation>
    <scope>NUCLEOTIDE SEQUENCE</scope>
    <source>
        <strain evidence="1">SING2019-196</strain>
    </source>
</reference>
<proteinExistence type="predicted"/>
<organism evidence="1 2">
    <name type="scientific">Nepenthes gracilis</name>
    <name type="common">Slender pitcher plant</name>
    <dbReference type="NCBI Taxonomy" id="150966"/>
    <lineage>
        <taxon>Eukaryota</taxon>
        <taxon>Viridiplantae</taxon>
        <taxon>Streptophyta</taxon>
        <taxon>Embryophyta</taxon>
        <taxon>Tracheophyta</taxon>
        <taxon>Spermatophyta</taxon>
        <taxon>Magnoliopsida</taxon>
        <taxon>eudicotyledons</taxon>
        <taxon>Gunneridae</taxon>
        <taxon>Pentapetalae</taxon>
        <taxon>Caryophyllales</taxon>
        <taxon>Nepenthaceae</taxon>
        <taxon>Nepenthes</taxon>
    </lineage>
</organism>
<evidence type="ECO:0000313" key="2">
    <source>
        <dbReference type="Proteomes" id="UP001279734"/>
    </source>
</evidence>
<keyword evidence="2" id="KW-1185">Reference proteome</keyword>
<protein>
    <submittedName>
        <fullName evidence="1">Uncharacterized protein</fullName>
    </submittedName>
</protein>
<evidence type="ECO:0000313" key="1">
    <source>
        <dbReference type="EMBL" id="GMH05001.1"/>
    </source>
</evidence>
<dbReference type="EMBL" id="BSYO01000005">
    <property type="protein sequence ID" value="GMH05001.1"/>
    <property type="molecule type" value="Genomic_DNA"/>
</dbReference>
<dbReference type="AlphaFoldDB" id="A0AAD3S6B0"/>
<sequence>MCFAVVTYLQEPVGKLNLCSGKKEKGGGEGKHDAAFRVDSVTSDDGYAKLKCGRRDCGTGSSVTFVTDSENDVVIV</sequence>